<reference evidence="1 2" key="2">
    <citation type="submission" date="2018-06" db="EMBL/GenBank/DDBJ databases">
        <title>Metagenomic assembly of (sub)arctic Cyanobacteria and their associated microbiome from non-axenic cultures.</title>
        <authorList>
            <person name="Baurain D."/>
        </authorList>
    </citation>
    <scope>NUCLEOTIDE SEQUENCE [LARGE SCALE GENOMIC DNA]</scope>
    <source>
        <strain evidence="1">ULC066bin1</strain>
    </source>
</reference>
<evidence type="ECO:0008006" key="3">
    <source>
        <dbReference type="Google" id="ProtNLM"/>
    </source>
</evidence>
<dbReference type="EMBL" id="QBML01000006">
    <property type="protein sequence ID" value="PZO42746.1"/>
    <property type="molecule type" value="Genomic_DNA"/>
</dbReference>
<comment type="caution">
    <text evidence="1">The sequence shown here is derived from an EMBL/GenBank/DDBJ whole genome shotgun (WGS) entry which is preliminary data.</text>
</comment>
<organism evidence="1 2">
    <name type="scientific">Pseudanabaena frigida</name>
    <dbReference type="NCBI Taxonomy" id="945775"/>
    <lineage>
        <taxon>Bacteria</taxon>
        <taxon>Bacillati</taxon>
        <taxon>Cyanobacteriota</taxon>
        <taxon>Cyanophyceae</taxon>
        <taxon>Pseudanabaenales</taxon>
        <taxon>Pseudanabaenaceae</taxon>
        <taxon>Pseudanabaena</taxon>
    </lineage>
</organism>
<protein>
    <recommendedName>
        <fullName evidence="3">DUF4160 domain-containing protein</fullName>
    </recommendedName>
</protein>
<dbReference type="Pfam" id="PF13711">
    <property type="entry name" value="DUF4160"/>
    <property type="match status" value="1"/>
</dbReference>
<evidence type="ECO:0000313" key="1">
    <source>
        <dbReference type="EMBL" id="PZO42746.1"/>
    </source>
</evidence>
<name>A0A2W4WCX4_9CYAN</name>
<proteinExistence type="predicted"/>
<dbReference type="InterPro" id="IPR025427">
    <property type="entry name" value="DUF4160"/>
</dbReference>
<gene>
    <name evidence="1" type="ORF">DCF19_06890</name>
</gene>
<dbReference type="Proteomes" id="UP000249467">
    <property type="component" value="Unassembled WGS sequence"/>
</dbReference>
<reference evidence="1 2" key="1">
    <citation type="submission" date="2018-04" db="EMBL/GenBank/DDBJ databases">
        <authorList>
            <person name="Go L.Y."/>
            <person name="Mitchell J.A."/>
        </authorList>
    </citation>
    <scope>NUCLEOTIDE SEQUENCE [LARGE SCALE GENOMIC DNA]</scope>
    <source>
        <strain evidence="1">ULC066bin1</strain>
    </source>
</reference>
<accession>A0A2W4WCX4</accession>
<dbReference type="AlphaFoldDB" id="A0A2W4WCX4"/>
<sequence>MPTLSMFYGVIIRMYYFDNKQHNVPHIHAEYADSQAVFSLADGELLAGELPKNKRKLVEAWIEIHREELIADWQLAVNGQEPFKIDPLK</sequence>
<evidence type="ECO:0000313" key="2">
    <source>
        <dbReference type="Proteomes" id="UP000249467"/>
    </source>
</evidence>